<gene>
    <name evidence="6" type="ORF">O0V09_03665</name>
</gene>
<dbReference type="AlphaFoldDB" id="A0A9J6RII9"/>
<evidence type="ECO:0000313" key="7">
    <source>
        <dbReference type="Proteomes" id="UP001069090"/>
    </source>
</evidence>
<sequence>MDIGLTESNYIDGRWVSNNIEQWFTIVSPSDERPLGRLPLSNAEVVDQAVAAAKRAFPSFSQTDKATRLALLEKILTIYTRRYEEMAQAISCEMGAPISMSRNAQVAVGSGLLKSISATLASFDFVSQRDSAEIRKEPIGVAGLITPWNWPMNQIVAKVGAAIAAGCCMVLKPSEYAPYSAALFAEILDEAGVPAGVFNLVQGNYIAGAALTRHPDVDLISITGSTRAGVEVATAAAPTIKRVTQELGGKSPYVILPGSDIVSAVSHCVERCFYNSGQSCNAPTRLLVHSDDYDQVVTTAKAVADKMKVGDPADESTILGPLVNEQQFERVCHYIARGKEEGASVIVGGHPSRLAGFAKGYYVAPTIFGDVESTMSIAREEIFGPVLCILRYDTVADAVAMANDTEFGLSAYLFAKTSAEAKELAPSIRAGMVHINGAAAALDLPFGGFKKSGNGRERGIWGIEEYLEVKAVFY</sequence>
<feature type="domain" description="Aldehyde dehydrogenase" evidence="5">
    <location>
        <begin position="15"/>
        <end position="472"/>
    </location>
</feature>
<dbReference type="EMBL" id="JAPTGG010000002">
    <property type="protein sequence ID" value="MCZ0864283.1"/>
    <property type="molecule type" value="Genomic_DNA"/>
</dbReference>
<name>A0A9J6RII9_9GAMM</name>
<dbReference type="InterPro" id="IPR016162">
    <property type="entry name" value="Ald_DH_N"/>
</dbReference>
<dbReference type="Pfam" id="PF00171">
    <property type="entry name" value="Aldedh"/>
    <property type="match status" value="1"/>
</dbReference>
<dbReference type="EC" id="1.2.1.3" evidence="3"/>
<proteinExistence type="inferred from homology"/>
<comment type="similarity">
    <text evidence="1">Belongs to the aldehyde dehydrogenase family.</text>
</comment>
<dbReference type="Proteomes" id="UP001069090">
    <property type="component" value="Unassembled WGS sequence"/>
</dbReference>
<keyword evidence="2" id="KW-0560">Oxidoreductase</keyword>
<evidence type="ECO:0000256" key="3">
    <source>
        <dbReference type="ARBA" id="ARBA00024226"/>
    </source>
</evidence>
<dbReference type="RefSeq" id="WP_258330436.1">
    <property type="nucleotide sequence ID" value="NZ_JAPTGG010000002.1"/>
</dbReference>
<dbReference type="PROSITE" id="PS00070">
    <property type="entry name" value="ALDEHYDE_DEHYDR_CYS"/>
    <property type="match status" value="1"/>
</dbReference>
<comment type="catalytic activity">
    <reaction evidence="4">
        <text>an aldehyde + NAD(+) + H2O = a carboxylate + NADH + 2 H(+)</text>
        <dbReference type="Rhea" id="RHEA:16185"/>
        <dbReference type="ChEBI" id="CHEBI:15377"/>
        <dbReference type="ChEBI" id="CHEBI:15378"/>
        <dbReference type="ChEBI" id="CHEBI:17478"/>
        <dbReference type="ChEBI" id="CHEBI:29067"/>
        <dbReference type="ChEBI" id="CHEBI:57540"/>
        <dbReference type="ChEBI" id="CHEBI:57945"/>
        <dbReference type="EC" id="1.2.1.3"/>
    </reaction>
</comment>
<dbReference type="Gene3D" id="3.40.309.10">
    <property type="entry name" value="Aldehyde Dehydrogenase, Chain A, domain 2"/>
    <property type="match status" value="1"/>
</dbReference>
<comment type="caution">
    <text evidence="6">The sequence shown here is derived from an EMBL/GenBank/DDBJ whole genome shotgun (WGS) entry which is preliminary data.</text>
</comment>
<dbReference type="FunFam" id="3.40.605.10:FF:000007">
    <property type="entry name" value="NAD/NADP-dependent betaine aldehyde dehydrogenase"/>
    <property type="match status" value="1"/>
</dbReference>
<dbReference type="CDD" id="cd07138">
    <property type="entry name" value="ALDH_CddD_SSP0762"/>
    <property type="match status" value="1"/>
</dbReference>
<evidence type="ECO:0000313" key="6">
    <source>
        <dbReference type="EMBL" id="MCZ0864283.1"/>
    </source>
</evidence>
<dbReference type="SUPFAM" id="SSF53720">
    <property type="entry name" value="ALDH-like"/>
    <property type="match status" value="1"/>
</dbReference>
<dbReference type="Gene3D" id="3.40.605.10">
    <property type="entry name" value="Aldehyde Dehydrogenase, Chain A, domain 1"/>
    <property type="match status" value="1"/>
</dbReference>
<organism evidence="6 7">
    <name type="scientific">Dasania phycosphaerae</name>
    <dbReference type="NCBI Taxonomy" id="2950436"/>
    <lineage>
        <taxon>Bacteria</taxon>
        <taxon>Pseudomonadati</taxon>
        <taxon>Pseudomonadota</taxon>
        <taxon>Gammaproteobacteria</taxon>
        <taxon>Cellvibrionales</taxon>
        <taxon>Spongiibacteraceae</taxon>
        <taxon>Dasania</taxon>
    </lineage>
</organism>
<protein>
    <recommendedName>
        <fullName evidence="3">aldehyde dehydrogenase (NAD(+))</fullName>
        <ecNumber evidence="3">1.2.1.3</ecNumber>
    </recommendedName>
</protein>
<dbReference type="PANTHER" id="PTHR42804:SF1">
    <property type="entry name" value="ALDEHYDE DEHYDROGENASE-RELATED"/>
    <property type="match status" value="1"/>
</dbReference>
<keyword evidence="7" id="KW-1185">Reference proteome</keyword>
<dbReference type="InterPro" id="IPR015590">
    <property type="entry name" value="Aldehyde_DH_dom"/>
</dbReference>
<evidence type="ECO:0000259" key="5">
    <source>
        <dbReference type="Pfam" id="PF00171"/>
    </source>
</evidence>
<dbReference type="InterPro" id="IPR016163">
    <property type="entry name" value="Ald_DH_C"/>
</dbReference>
<dbReference type="GO" id="GO:0004029">
    <property type="term" value="F:aldehyde dehydrogenase (NAD+) activity"/>
    <property type="evidence" value="ECO:0007669"/>
    <property type="project" value="UniProtKB-EC"/>
</dbReference>
<evidence type="ECO:0000256" key="2">
    <source>
        <dbReference type="ARBA" id="ARBA00023002"/>
    </source>
</evidence>
<dbReference type="InterPro" id="IPR016160">
    <property type="entry name" value="Ald_DH_CS_CYS"/>
</dbReference>
<reference evidence="6 7" key="1">
    <citation type="submission" date="2022-12" db="EMBL/GenBank/DDBJ databases">
        <title>Dasania phycosphaerae sp. nov., isolated from particulate material of the south coast of Korea.</title>
        <authorList>
            <person name="Jiang Y."/>
        </authorList>
    </citation>
    <scope>NUCLEOTIDE SEQUENCE [LARGE SCALE GENOMIC DNA]</scope>
    <source>
        <strain evidence="6 7">GY-19</strain>
    </source>
</reference>
<evidence type="ECO:0000256" key="4">
    <source>
        <dbReference type="ARBA" id="ARBA00049194"/>
    </source>
</evidence>
<dbReference type="FunFam" id="3.40.309.10:FF:000012">
    <property type="entry name" value="Betaine aldehyde dehydrogenase"/>
    <property type="match status" value="1"/>
</dbReference>
<accession>A0A9J6RII9</accession>
<dbReference type="PANTHER" id="PTHR42804">
    <property type="entry name" value="ALDEHYDE DEHYDROGENASE"/>
    <property type="match status" value="1"/>
</dbReference>
<dbReference type="InterPro" id="IPR016161">
    <property type="entry name" value="Ald_DH/histidinol_DH"/>
</dbReference>
<evidence type="ECO:0000256" key="1">
    <source>
        <dbReference type="ARBA" id="ARBA00009986"/>
    </source>
</evidence>